<dbReference type="PATRIC" id="fig|1036673.3.peg.2958"/>
<feature type="region of interest" description="Disordered" evidence="1">
    <location>
        <begin position="1"/>
        <end position="43"/>
    </location>
</feature>
<dbReference type="AlphaFoldDB" id="F8FDB3"/>
<dbReference type="KEGG" id="pms:KNP414_03215"/>
<proteinExistence type="predicted"/>
<organism evidence="2 3">
    <name type="scientific">Paenibacillus mucilaginosus (strain KNP414)</name>
    <dbReference type="NCBI Taxonomy" id="1036673"/>
    <lineage>
        <taxon>Bacteria</taxon>
        <taxon>Bacillati</taxon>
        <taxon>Bacillota</taxon>
        <taxon>Bacilli</taxon>
        <taxon>Bacillales</taxon>
        <taxon>Paenibacillaceae</taxon>
        <taxon>Paenibacillus</taxon>
    </lineage>
</organism>
<evidence type="ECO:0000313" key="3">
    <source>
        <dbReference type="Proteomes" id="UP000006620"/>
    </source>
</evidence>
<reference evidence="2 3" key="2">
    <citation type="journal article" date="2013" name="Genome Announc.">
        <title>Genome Sequence of Growth-Improving Paenibacillus mucilaginosus Strain KNP414.</title>
        <authorList>
            <person name="Lu J.J."/>
            <person name="Wang J.F."/>
            <person name="Hu X.F."/>
        </authorList>
    </citation>
    <scope>NUCLEOTIDE SEQUENCE [LARGE SCALE GENOMIC DNA]</scope>
    <source>
        <strain evidence="2 3">KNP414</strain>
    </source>
</reference>
<dbReference type="HOGENOM" id="CLU_3236997_0_0_9"/>
<protein>
    <submittedName>
        <fullName evidence="2">Uncharacterized protein</fullName>
    </submittedName>
</protein>
<gene>
    <name evidence="2" type="ordered locus">KNP414_03215</name>
</gene>
<reference evidence="3" key="1">
    <citation type="submission" date="2011-06" db="EMBL/GenBank/DDBJ databases">
        <title>Complete genome sequence of Paenibacillus mucilaginosus KNP414.</title>
        <authorList>
            <person name="Wang J."/>
            <person name="Hu S."/>
            <person name="Hu X."/>
            <person name="Zhang B."/>
            <person name="Dong D."/>
            <person name="Zhang S."/>
            <person name="Zhao K."/>
            <person name="Wu D."/>
        </authorList>
    </citation>
    <scope>NUCLEOTIDE SEQUENCE [LARGE SCALE GENOMIC DNA]</scope>
    <source>
        <strain evidence="3">KNP414</strain>
    </source>
</reference>
<name>F8FDB3_PAEMK</name>
<evidence type="ECO:0000313" key="2">
    <source>
        <dbReference type="EMBL" id="AEI41773.1"/>
    </source>
</evidence>
<accession>F8FDB3</accession>
<evidence type="ECO:0000256" key="1">
    <source>
        <dbReference type="SAM" id="MobiDB-lite"/>
    </source>
</evidence>
<sequence>MSKSKARPAAAAKKQNLQSNADVTERLLTQPVPTEEARHMNNN</sequence>
<dbReference type="EMBL" id="CP002869">
    <property type="protein sequence ID" value="AEI41773.1"/>
    <property type="molecule type" value="Genomic_DNA"/>
</dbReference>
<dbReference type="Proteomes" id="UP000006620">
    <property type="component" value="Chromosome"/>
</dbReference>
<dbReference type="RefSeq" id="WP_013916932.1">
    <property type="nucleotide sequence ID" value="NC_015690.1"/>
</dbReference>